<protein>
    <submittedName>
        <fullName evidence="7">LOW QUALITY PROTEIN: cytospin-A-like</fullName>
    </submittedName>
</protein>
<evidence type="ECO:0000256" key="2">
    <source>
        <dbReference type="ARBA" id="ARBA00023054"/>
    </source>
</evidence>
<feature type="region of interest" description="Disordered" evidence="4">
    <location>
        <begin position="480"/>
        <end position="554"/>
    </location>
</feature>
<accession>A0A9J7LXU2</accession>
<feature type="region of interest" description="Disordered" evidence="4">
    <location>
        <begin position="335"/>
        <end position="394"/>
    </location>
</feature>
<reference evidence="6" key="1">
    <citation type="journal article" date="2020" name="Nat. Ecol. Evol.">
        <title>Deeply conserved synteny resolves early events in vertebrate evolution.</title>
        <authorList>
            <person name="Simakov O."/>
            <person name="Marletaz F."/>
            <person name="Yue J.X."/>
            <person name="O'Connell B."/>
            <person name="Jenkins J."/>
            <person name="Brandt A."/>
            <person name="Calef R."/>
            <person name="Tung C.H."/>
            <person name="Huang T.K."/>
            <person name="Schmutz J."/>
            <person name="Satoh N."/>
            <person name="Yu J.K."/>
            <person name="Putnam N.H."/>
            <person name="Green R.E."/>
            <person name="Rokhsar D.S."/>
        </authorList>
    </citation>
    <scope>NUCLEOTIDE SEQUENCE [LARGE SCALE GENOMIC DNA]</scope>
    <source>
        <strain evidence="6">S238N-H82</strain>
    </source>
</reference>
<dbReference type="InterPro" id="IPR001715">
    <property type="entry name" value="CH_dom"/>
</dbReference>
<dbReference type="GeneID" id="118426135"/>
<keyword evidence="2 3" id="KW-0175">Coiled coil</keyword>
<dbReference type="GO" id="GO:0030036">
    <property type="term" value="P:actin cytoskeleton organization"/>
    <property type="evidence" value="ECO:0000318"/>
    <property type="project" value="GO_Central"/>
</dbReference>
<dbReference type="SMART" id="SM00033">
    <property type="entry name" value="CH"/>
    <property type="match status" value="1"/>
</dbReference>
<dbReference type="KEGG" id="bfo:118426135"/>
<feature type="compositionally biased region" description="Polar residues" evidence="4">
    <location>
        <begin position="480"/>
        <end position="497"/>
    </location>
</feature>
<feature type="compositionally biased region" description="Pro residues" evidence="4">
    <location>
        <begin position="795"/>
        <end position="807"/>
    </location>
</feature>
<dbReference type="AlphaFoldDB" id="A0A9J7LXU2"/>
<feature type="compositionally biased region" description="Low complexity" evidence="4">
    <location>
        <begin position="76"/>
        <end position="88"/>
    </location>
</feature>
<dbReference type="FunFam" id="1.10.418.10:FF:000020">
    <property type="entry name" value="Cytospin-A isoform 1"/>
    <property type="match status" value="1"/>
</dbReference>
<gene>
    <name evidence="7" type="primary">LOC118426135</name>
</gene>
<dbReference type="PROSITE" id="PS50021">
    <property type="entry name" value="CH"/>
    <property type="match status" value="1"/>
</dbReference>
<dbReference type="OrthoDB" id="21607at2759"/>
<dbReference type="SUPFAM" id="SSF47576">
    <property type="entry name" value="Calponin-homology domain, CH-domain"/>
    <property type="match status" value="1"/>
</dbReference>
<dbReference type="InterPro" id="IPR050540">
    <property type="entry name" value="F-actin_Monoox_Mical"/>
</dbReference>
<dbReference type="OMA" id="ANDMRTE"/>
<feature type="region of interest" description="Disordered" evidence="4">
    <location>
        <begin position="1"/>
        <end position="223"/>
    </location>
</feature>
<feature type="compositionally biased region" description="Low complexity" evidence="4">
    <location>
        <begin position="109"/>
        <end position="123"/>
    </location>
</feature>
<feature type="compositionally biased region" description="Polar residues" evidence="4">
    <location>
        <begin position="889"/>
        <end position="898"/>
    </location>
</feature>
<feature type="compositionally biased region" description="Low complexity" evidence="4">
    <location>
        <begin position="515"/>
        <end position="536"/>
    </location>
</feature>
<proteinExistence type="inferred from homology"/>
<feature type="domain" description="Calponin-homology (CH)" evidence="5">
    <location>
        <begin position="956"/>
        <end position="1061"/>
    </location>
</feature>
<dbReference type="CDD" id="cd21199">
    <property type="entry name" value="CH_CYTS"/>
    <property type="match status" value="1"/>
</dbReference>
<comment type="similarity">
    <text evidence="1">Belongs to the cytospin-A family.</text>
</comment>
<evidence type="ECO:0000313" key="6">
    <source>
        <dbReference type="Proteomes" id="UP000001554"/>
    </source>
</evidence>
<dbReference type="Gene3D" id="1.10.287.1490">
    <property type="match status" value="1"/>
</dbReference>
<sequence>MKRSARPPFGTSAGFRPPSSLAGSRVGSFRGLGRSDLMSSTARSPATPGQVTSSAAVISRSRHYLSRSQEHLADDPAAPSRRVPARPKSSLEETDTPEVGLATSAAPRKTSSSSNASSTSAKDSGSREKNGPARENGGSKDKTVTTKENNNKEKTTAAKETAAKTEASKEKPTKEKTKSDSGSRRLSKDKTGASKSRSCDKRVQPVAPTRVSSGRDNEVPSRVVPSRIDMDVLKEELRQVRLLLERQVEQGPATSGEERNSVHETLVKMIEQLQQQNQTISQELTGLRGENRLLRERLSALGLSLDQKTDAEKELLLLQQGTTGAEASSMMSVVEGAPAAPGGPLSASSSSPGSMEDLLQGDVEANLSGGRSDTPDNLSQDSGDLLGSGSIRDCTTGSEVSMVDLQERIIAMEENQQSVSEELEATIQELTEQQMTVEEISSENEQLQKENAVIMESLRQQTERLEQSRAEVEELKTLLAQSQKQPKLEKSTSTSHLSAPASPIIGEAMRRVRRSSSSSSERGKDGQATAGTDAATMPSDIPEAHDVTDSTIGNAQVEAERAKSRCAELERSLGKKSRELARLEDRVQKLEADRTCANDDIRDLKFQLDHMTAEVRMKDDEISGLRESAEELERAAQSHVSEKRQDSILISELQGAIKSLKQQKADLELELTSAQRQRENDAEEWRQFQADLQTAVVIANDMRTEAQEELLQLKKDYNELKQRLHNVHASPGASGETTPKQKDPQIQGRVQDYLASVEKDLSALRQGAGVKRPDSASPINVKSLVKSFNVASQSPPSPTATVPPSPASPLTLHGVTLSPKEEEEEKNPASTANPQWRHSQPNPSLPRLLEDEADSPQGKVTSPGGEGGRRSSVPTIPELEALKSPESPPTSKDQTAAQQPAVGQESRSPVARGILKKKEVARAVPAPTSPANGSDRRDSISARDPLAALVKRERGGSKRNALLKWCQRKTQGYTGIDVTNFSTSWNDGLSFCALLHSYLPEKVPFSELTAQNKRKNFTTAFQAGESVGIPTMLSADELVQTERPDWQAIMAYVTAIYAKFENV</sequence>
<reference evidence="7" key="2">
    <citation type="submission" date="2025-08" db="UniProtKB">
        <authorList>
            <consortium name="RefSeq"/>
        </authorList>
    </citation>
    <scope>IDENTIFICATION</scope>
    <source>
        <strain evidence="7">S238N-H82</strain>
        <tissue evidence="7">Testes</tissue>
    </source>
</reference>
<dbReference type="Proteomes" id="UP000001554">
    <property type="component" value="Chromosome 11"/>
</dbReference>
<evidence type="ECO:0000256" key="1">
    <source>
        <dbReference type="ARBA" id="ARBA00009452"/>
    </source>
</evidence>
<dbReference type="Pfam" id="PF00307">
    <property type="entry name" value="CH"/>
    <property type="match status" value="1"/>
</dbReference>
<dbReference type="GO" id="GO:0031941">
    <property type="term" value="C:filamentous actin"/>
    <property type="evidence" value="ECO:0000318"/>
    <property type="project" value="GO_Central"/>
</dbReference>
<name>A0A9J7LXU2_BRAFL</name>
<feature type="coiled-coil region" evidence="3">
    <location>
        <begin position="230"/>
        <end position="290"/>
    </location>
</feature>
<feature type="compositionally biased region" description="Low complexity" evidence="4">
    <location>
        <begin position="376"/>
        <end position="390"/>
    </location>
</feature>
<dbReference type="InterPro" id="IPR036872">
    <property type="entry name" value="CH_dom_sf"/>
</dbReference>
<feature type="compositionally biased region" description="Basic and acidic residues" evidence="4">
    <location>
        <begin position="124"/>
        <end position="203"/>
    </location>
</feature>
<feature type="compositionally biased region" description="Polar residues" evidence="4">
    <location>
        <begin position="37"/>
        <end position="56"/>
    </location>
</feature>
<dbReference type="GO" id="GO:0005815">
    <property type="term" value="C:microtubule organizing center"/>
    <property type="evidence" value="ECO:0000318"/>
    <property type="project" value="GO_Central"/>
</dbReference>
<evidence type="ECO:0000259" key="5">
    <source>
        <dbReference type="PROSITE" id="PS50021"/>
    </source>
</evidence>
<organism evidence="6 7">
    <name type="scientific">Branchiostoma floridae</name>
    <name type="common">Florida lancelet</name>
    <name type="synonym">Amphioxus</name>
    <dbReference type="NCBI Taxonomy" id="7739"/>
    <lineage>
        <taxon>Eukaryota</taxon>
        <taxon>Metazoa</taxon>
        <taxon>Chordata</taxon>
        <taxon>Cephalochordata</taxon>
        <taxon>Leptocardii</taxon>
        <taxon>Amphioxiformes</taxon>
        <taxon>Branchiostomatidae</taxon>
        <taxon>Branchiostoma</taxon>
    </lineage>
</organism>
<dbReference type="Gene3D" id="1.10.418.10">
    <property type="entry name" value="Calponin-like domain"/>
    <property type="match status" value="1"/>
</dbReference>
<dbReference type="RefSeq" id="XP_035691287.1">
    <property type="nucleotide sequence ID" value="XM_035835394.1"/>
</dbReference>
<dbReference type="PANTHER" id="PTHR23167">
    <property type="entry name" value="CALPONIN HOMOLOGY DOMAIN-CONTAINING PROTEIN DDB_G0272472-RELATED"/>
    <property type="match status" value="1"/>
</dbReference>
<feature type="region of interest" description="Disordered" evidence="4">
    <location>
        <begin position="790"/>
        <end position="944"/>
    </location>
</feature>
<feature type="compositionally biased region" description="Polar residues" evidence="4">
    <location>
        <begin position="828"/>
        <end position="842"/>
    </location>
</feature>
<evidence type="ECO:0000256" key="4">
    <source>
        <dbReference type="SAM" id="MobiDB-lite"/>
    </source>
</evidence>
<evidence type="ECO:0000313" key="7">
    <source>
        <dbReference type="RefSeq" id="XP_035691287.1"/>
    </source>
</evidence>
<keyword evidence="6" id="KW-1185">Reference proteome</keyword>
<evidence type="ECO:0000256" key="3">
    <source>
        <dbReference type="SAM" id="Coils"/>
    </source>
</evidence>
<feature type="compositionally biased region" description="Low complexity" evidence="4">
    <location>
        <begin position="336"/>
        <end position="354"/>
    </location>
</feature>
<dbReference type="PANTHER" id="PTHR23167:SF69">
    <property type="entry name" value="FI18193P1"/>
    <property type="match status" value="1"/>
</dbReference>